<feature type="transmembrane region" description="Helical" evidence="7">
    <location>
        <begin position="75"/>
        <end position="93"/>
    </location>
</feature>
<keyword evidence="6 7" id="KW-0472">Membrane</keyword>
<feature type="transmembrane region" description="Helical" evidence="7">
    <location>
        <begin position="365"/>
        <end position="385"/>
    </location>
</feature>
<evidence type="ECO:0000256" key="6">
    <source>
        <dbReference type="ARBA" id="ARBA00023136"/>
    </source>
</evidence>
<evidence type="ECO:0000256" key="3">
    <source>
        <dbReference type="ARBA" id="ARBA00022448"/>
    </source>
</evidence>
<feature type="transmembrane region" description="Helical" evidence="7">
    <location>
        <begin position="169"/>
        <end position="192"/>
    </location>
</feature>
<sequence length="401" mass="42513">MKKLGVNHTLGACYIGYITQAIVVNFAPLLFVTFVADYNISLTLIGAMITVNFGVQLLVDLASSLFVDKIGYRPCLFAAHGFACVGLLLLAFLPDLLPVPWAGLFIASAVYAVGGGLLEVLVSPVTEALPFEDKKAKMSLLHSFYSWGQMAVILLSTLFFAIFGIGNWRILACIWAAVPLLNGVYFLFVPIYKLVEEGESQPVRQLLSTKKFWFFAILMVCAGSAEQAISQWASAFAESGLNISKTLGDILGPCAFALCMGVSRVLFSKFGERIPIRTALLIAGTGCIAGYAMCVFSPAAALALVGCGVVGFFVGIMWPGVFSFAARECPKGGTAMFAFFALAGDVGCSLGPTAVGALSDTFGSISFGLGAGALFPVLAVAVIFFSKTGKRKQDDLPQILK</sequence>
<keyword evidence="5 7" id="KW-1133">Transmembrane helix</keyword>
<feature type="transmembrane region" description="Helical" evidence="7">
    <location>
        <begin position="143"/>
        <end position="163"/>
    </location>
</feature>
<keyword evidence="9" id="KW-1185">Reference proteome</keyword>
<dbReference type="InterPro" id="IPR011701">
    <property type="entry name" value="MFS"/>
</dbReference>
<feature type="transmembrane region" description="Helical" evidence="7">
    <location>
        <begin position="212"/>
        <end position="230"/>
    </location>
</feature>
<proteinExistence type="inferred from homology"/>
<evidence type="ECO:0000256" key="7">
    <source>
        <dbReference type="SAM" id="Phobius"/>
    </source>
</evidence>
<feature type="transmembrane region" description="Helical" evidence="7">
    <location>
        <begin position="250"/>
        <end position="267"/>
    </location>
</feature>
<reference evidence="8 9" key="1">
    <citation type="journal article" date="2019" name="Gut">
        <title>Antibiotics-induced monodominance of a novel gut bacterial order.</title>
        <authorList>
            <person name="Hildebrand F."/>
            <person name="Moitinho-Silva L."/>
            <person name="Blasche S."/>
            <person name="Jahn M.T."/>
            <person name="Gossmann T.I."/>
            <person name="Heuerta-Cepas J."/>
            <person name="Hercog R."/>
            <person name="Luetge M."/>
            <person name="Bahram M."/>
            <person name="Pryszlak A."/>
            <person name="Alves R.J."/>
            <person name="Waszak S.M."/>
            <person name="Zhu A."/>
            <person name="Ye L."/>
            <person name="Costea P.I."/>
            <person name="Aalvink S."/>
            <person name="Belzer C."/>
            <person name="Forslund S.K."/>
            <person name="Sunagawa S."/>
            <person name="Hentschel U."/>
            <person name="Merten C."/>
            <person name="Patil K.R."/>
            <person name="Benes V."/>
            <person name="Bork P."/>
        </authorList>
    </citation>
    <scope>NUCLEOTIDE SEQUENCE [LARGE SCALE GENOMIC DNA]</scope>
    <source>
        <strain evidence="8 9">HDS1380</strain>
    </source>
</reference>
<dbReference type="InterPro" id="IPR051788">
    <property type="entry name" value="MFS_Transporter"/>
</dbReference>
<dbReference type="SUPFAM" id="SSF103473">
    <property type="entry name" value="MFS general substrate transporter"/>
    <property type="match status" value="1"/>
</dbReference>
<feature type="transmembrane region" description="Helical" evidence="7">
    <location>
        <begin position="299"/>
        <end position="325"/>
    </location>
</feature>
<dbReference type="GO" id="GO:0022857">
    <property type="term" value="F:transmembrane transporter activity"/>
    <property type="evidence" value="ECO:0007669"/>
    <property type="project" value="InterPro"/>
</dbReference>
<evidence type="ECO:0000256" key="1">
    <source>
        <dbReference type="ARBA" id="ARBA00004651"/>
    </source>
</evidence>
<keyword evidence="4 7" id="KW-0812">Transmembrane</keyword>
<dbReference type="GO" id="GO:0005886">
    <property type="term" value="C:plasma membrane"/>
    <property type="evidence" value="ECO:0007669"/>
    <property type="project" value="UniProtKB-SubCell"/>
</dbReference>
<dbReference type="Gene3D" id="1.20.1250.20">
    <property type="entry name" value="MFS general substrate transporter like domains"/>
    <property type="match status" value="2"/>
</dbReference>
<evidence type="ECO:0000256" key="5">
    <source>
        <dbReference type="ARBA" id="ARBA00022989"/>
    </source>
</evidence>
<evidence type="ECO:0000313" key="9">
    <source>
        <dbReference type="Proteomes" id="UP000291269"/>
    </source>
</evidence>
<feature type="transmembrane region" description="Helical" evidence="7">
    <location>
        <begin position="42"/>
        <end position="63"/>
    </location>
</feature>
<feature type="transmembrane region" description="Helical" evidence="7">
    <location>
        <begin position="12"/>
        <end position="36"/>
    </location>
</feature>
<comment type="subcellular location">
    <subcellularLocation>
        <location evidence="1">Cell membrane</location>
        <topology evidence="1">Multi-pass membrane protein</topology>
    </subcellularLocation>
</comment>
<organism evidence="8 9">
    <name type="scientific">Candidatus Borkfalkia ceftriaxoniphila</name>
    <dbReference type="NCBI Taxonomy" id="2508949"/>
    <lineage>
        <taxon>Bacteria</taxon>
        <taxon>Bacillati</taxon>
        <taxon>Bacillota</taxon>
        <taxon>Clostridia</taxon>
        <taxon>Christensenellales</taxon>
        <taxon>Christensenellaceae</taxon>
        <taxon>Candidatus Borkfalkia</taxon>
    </lineage>
</organism>
<feature type="transmembrane region" description="Helical" evidence="7">
    <location>
        <begin position="274"/>
        <end position="293"/>
    </location>
</feature>
<dbReference type="Proteomes" id="UP000291269">
    <property type="component" value="Unassembled WGS sequence"/>
</dbReference>
<evidence type="ECO:0000256" key="2">
    <source>
        <dbReference type="ARBA" id="ARBA00008335"/>
    </source>
</evidence>
<dbReference type="PANTHER" id="PTHR23514">
    <property type="entry name" value="BYPASS OF STOP CODON PROTEIN 6"/>
    <property type="match status" value="1"/>
</dbReference>
<feature type="transmembrane region" description="Helical" evidence="7">
    <location>
        <begin position="337"/>
        <end position="359"/>
    </location>
</feature>
<comment type="similarity">
    <text evidence="2">Belongs to the major facilitator superfamily.</text>
</comment>
<dbReference type="Pfam" id="PF07690">
    <property type="entry name" value="MFS_1"/>
    <property type="match status" value="1"/>
</dbReference>
<dbReference type="PANTHER" id="PTHR23514:SF3">
    <property type="entry name" value="BYPASS OF STOP CODON PROTEIN 6"/>
    <property type="match status" value="1"/>
</dbReference>
<keyword evidence="3" id="KW-0813">Transport</keyword>
<dbReference type="EMBL" id="SDOZ01000004">
    <property type="protein sequence ID" value="RXZ58031.1"/>
    <property type="molecule type" value="Genomic_DNA"/>
</dbReference>
<feature type="transmembrane region" description="Helical" evidence="7">
    <location>
        <begin position="99"/>
        <end position="122"/>
    </location>
</feature>
<dbReference type="InterPro" id="IPR036259">
    <property type="entry name" value="MFS_trans_sf"/>
</dbReference>
<dbReference type="OrthoDB" id="9769325at2"/>
<protein>
    <submittedName>
        <fullName evidence="8">MFS transporter</fullName>
    </submittedName>
</protein>
<evidence type="ECO:0000313" key="8">
    <source>
        <dbReference type="EMBL" id="RXZ58031.1"/>
    </source>
</evidence>
<gene>
    <name evidence="8" type="ORF">ESZ91_10245</name>
</gene>
<name>A0A4Q2K7G5_9FIRM</name>
<dbReference type="RefSeq" id="WP_129226940.1">
    <property type="nucleotide sequence ID" value="NZ_SDOZ01000004.1"/>
</dbReference>
<comment type="caution">
    <text evidence="8">The sequence shown here is derived from an EMBL/GenBank/DDBJ whole genome shotgun (WGS) entry which is preliminary data.</text>
</comment>
<dbReference type="AlphaFoldDB" id="A0A4Q2K7G5"/>
<accession>A0A4Q2K7G5</accession>
<evidence type="ECO:0000256" key="4">
    <source>
        <dbReference type="ARBA" id="ARBA00022692"/>
    </source>
</evidence>